<dbReference type="RefSeq" id="WP_050454262.1">
    <property type="nucleotide sequence ID" value="NZ_LFJJ01000094.1"/>
</dbReference>
<comment type="caution">
    <text evidence="1">The sequence shown here is derived from an EMBL/GenBank/DDBJ whole genome shotgun (WGS) entry which is preliminary data.</text>
</comment>
<accession>A0A0L0MD07</accession>
<dbReference type="EMBL" id="LFJJ01000094">
    <property type="protein sequence ID" value="KND59869.1"/>
    <property type="molecule type" value="Genomic_DNA"/>
</dbReference>
<reference evidence="2" key="1">
    <citation type="submission" date="2015-06" db="EMBL/GenBank/DDBJ databases">
        <title>Comparative genomics of Burkholderia leaf nodule symbionts.</title>
        <authorList>
            <person name="Carlier A."/>
            <person name="Eberl L."/>
            <person name="Pinto-Carbo M."/>
        </authorList>
    </citation>
    <scope>NUCLEOTIDE SEQUENCE [LARGE SCALE GENOMIC DNA]</scope>
    <source>
        <strain evidence="2">UZHbot4</strain>
    </source>
</reference>
<dbReference type="AlphaFoldDB" id="A0A0L0MD07"/>
<protein>
    <recommendedName>
        <fullName evidence="3">Fis family transcriptional regulator</fullName>
    </recommendedName>
</protein>
<proteinExistence type="predicted"/>
<dbReference type="PATRIC" id="fig|242163.4.peg.7072"/>
<evidence type="ECO:0000313" key="1">
    <source>
        <dbReference type="EMBL" id="KND59869.1"/>
    </source>
</evidence>
<keyword evidence="2" id="KW-1185">Reference proteome</keyword>
<dbReference type="Proteomes" id="UP000036959">
    <property type="component" value="Unassembled WGS sequence"/>
</dbReference>
<name>A0A0L0MD07_9BURK</name>
<organism evidence="1 2">
    <name type="scientific">Candidatus Burkholderia verschuerenii</name>
    <dbReference type="NCBI Taxonomy" id="242163"/>
    <lineage>
        <taxon>Bacteria</taxon>
        <taxon>Pseudomonadati</taxon>
        <taxon>Pseudomonadota</taxon>
        <taxon>Betaproteobacteria</taxon>
        <taxon>Burkholderiales</taxon>
        <taxon>Burkholderiaceae</taxon>
        <taxon>Burkholderia</taxon>
    </lineage>
</organism>
<gene>
    <name evidence="1" type="ORF">BVER_04551</name>
</gene>
<sequence>MPKSKPSKPIRSVAKAARHKKVLYLPLDRDSVAQVALQARMALEVARACRGDAPALRCLAQAVALTGLIAAAGHGEIEEETLCAAEAAFSGVLASGSLSGWGLDARELAAATDVINEHDRQLRETRLDVVVRAFEQIERRLGPGLTLAELFALRDKRASRK</sequence>
<evidence type="ECO:0008006" key="3">
    <source>
        <dbReference type="Google" id="ProtNLM"/>
    </source>
</evidence>
<evidence type="ECO:0000313" key="2">
    <source>
        <dbReference type="Proteomes" id="UP000036959"/>
    </source>
</evidence>
<dbReference type="OrthoDB" id="9036076at2"/>